<keyword evidence="5" id="KW-0961">Cell wall biogenesis/degradation</keyword>
<dbReference type="InterPro" id="IPR021988">
    <property type="entry name" value="BMT1"/>
</dbReference>
<keyword evidence="3" id="KW-0808">Transferase</keyword>
<dbReference type="HOGENOM" id="CLU_013841_0_0_1"/>
<dbReference type="OrthoDB" id="3631276at2759"/>
<evidence type="ECO:0000256" key="3">
    <source>
        <dbReference type="ARBA" id="ARBA00022676"/>
    </source>
</evidence>
<evidence type="ECO:0000256" key="4">
    <source>
        <dbReference type="ARBA" id="ARBA00022968"/>
    </source>
</evidence>
<dbReference type="Proteomes" id="UP000005220">
    <property type="component" value="Chromosome 1"/>
</dbReference>
<dbReference type="GO" id="GO:0071555">
    <property type="term" value="P:cell wall organization"/>
    <property type="evidence" value="ECO:0007669"/>
    <property type="project" value="UniProtKB-KW"/>
</dbReference>
<evidence type="ECO:0000256" key="2">
    <source>
        <dbReference type="ARBA" id="ARBA00009486"/>
    </source>
</evidence>
<dbReference type="InParanoid" id="H2AN43"/>
<protein>
    <submittedName>
        <fullName evidence="7">Uncharacterized protein</fullName>
    </submittedName>
</protein>
<proteinExistence type="inferred from homology"/>
<evidence type="ECO:0000313" key="7">
    <source>
        <dbReference type="EMBL" id="CCF55793.1"/>
    </source>
</evidence>
<dbReference type="GO" id="GO:0016020">
    <property type="term" value="C:membrane"/>
    <property type="evidence" value="ECO:0007669"/>
    <property type="project" value="UniProtKB-SubCell"/>
</dbReference>
<keyword evidence="3" id="KW-0328">Glycosyltransferase</keyword>
<evidence type="ECO:0000313" key="8">
    <source>
        <dbReference type="Proteomes" id="UP000005220"/>
    </source>
</evidence>
<organism evidence="7 8">
    <name type="scientific">Kazachstania africana (strain ATCC 22294 / BCRC 22015 / CBS 2517 / CECT 1963 / NBRC 1671 / NRRL Y-8276)</name>
    <name type="common">Yeast</name>
    <name type="synonym">Kluyveromyces africanus</name>
    <dbReference type="NCBI Taxonomy" id="1071382"/>
    <lineage>
        <taxon>Eukaryota</taxon>
        <taxon>Fungi</taxon>
        <taxon>Dikarya</taxon>
        <taxon>Ascomycota</taxon>
        <taxon>Saccharomycotina</taxon>
        <taxon>Saccharomycetes</taxon>
        <taxon>Saccharomycetales</taxon>
        <taxon>Saccharomycetaceae</taxon>
        <taxon>Kazachstania</taxon>
    </lineage>
</organism>
<dbReference type="RefSeq" id="XP_003954928.1">
    <property type="nucleotide sequence ID" value="XM_003954879.1"/>
</dbReference>
<dbReference type="STRING" id="1071382.H2AN43"/>
<sequence length="690" mass="80132">MSEEDNFSYELSSDDGHSVPLLSDPPKIIELGTSSSICGKFRIICQQCKFFVARKMKCKSIKSNLIKLLLGSMFFFLFFTHKNNVKSYYYTSTALKTVRNKKDLLKIDITNQLRYKDLSRTPITPDILHYNFTAVNVTGFVSNLQLEKTANSEVNSNGIIPEASYHQEYDSLVSCNDLQYNNIMELSRWNILLPDDLVALRRELTNDKTKLSKELEDDNEKMMSETEIIGKNWLRFGGAAVWLESELCFVVYTRVIYSPEGFKGAAKLSLVRAQAFDKDWNEIKGKRIPFSDVPIPKEVTKELSNLEKNLDYSTCDNLKISDREYYNDCIVQITKKKLKFQQRYDELLSRYYLTYPSVINIPLDLNGYFNGPEDPHVILRKNDKYEEPIIIFNMQDNDEDKRRIYAFHPHRKIDALVKFSIEGRKLRDKEKNWAPFFPYHDENKDSVFSRGFIYFIYTYAPLEIVKCSLNDGICEMVFEAATIEASGENAYDDMRGGTQFVKLPADIPQVEGKQMWLGFPKSHSSGCGCGSTYYRPMLSLLIETHGAYHLELMVPTMDFERDVLSWDLKGTYCEGVSIMSPNSIAYWEVVDQDVENEKFEDYLGFTFSESDATSKVVVLRNVLNYILEIYKEKRIRDQFEISKESDSIIRNTLKCVKDKQWDDCTKYGVTQQKKLIVVKISLFMFRYCNH</sequence>
<accession>H2AN43</accession>
<name>H2AN43_KAZAF</name>
<evidence type="ECO:0000256" key="1">
    <source>
        <dbReference type="ARBA" id="ARBA00004606"/>
    </source>
</evidence>
<keyword evidence="4" id="KW-0735">Signal-anchor</keyword>
<keyword evidence="8" id="KW-1185">Reference proteome</keyword>
<dbReference type="KEGG" id="kaf:KAFR_0A03580"/>
<dbReference type="EMBL" id="HE650821">
    <property type="protein sequence ID" value="CCF55793.1"/>
    <property type="molecule type" value="Genomic_DNA"/>
</dbReference>
<dbReference type="eggNOG" id="ENOG502QTZG">
    <property type="taxonomic scope" value="Eukaryota"/>
</dbReference>
<feature type="transmembrane region" description="Helical" evidence="6">
    <location>
        <begin position="64"/>
        <end position="81"/>
    </location>
</feature>
<dbReference type="AlphaFoldDB" id="H2AN43"/>
<keyword evidence="6" id="KW-1133">Transmembrane helix</keyword>
<comment type="similarity">
    <text evidence="2">Belongs to the BMT family.</text>
</comment>
<comment type="subcellular location">
    <subcellularLocation>
        <location evidence="1">Membrane</location>
        <topology evidence="1">Single-pass type II membrane protein</topology>
    </subcellularLocation>
</comment>
<keyword evidence="6" id="KW-0812">Transmembrane</keyword>
<keyword evidence="6" id="KW-0472">Membrane</keyword>
<reference evidence="7 8" key="1">
    <citation type="journal article" date="2011" name="Proc. Natl. Acad. Sci. U.S.A.">
        <title>Evolutionary erosion of yeast sex chromosomes by mating-type switching accidents.</title>
        <authorList>
            <person name="Gordon J.L."/>
            <person name="Armisen D."/>
            <person name="Proux-Wera E."/>
            <person name="Oheigeartaigh S.S."/>
            <person name="Byrne K.P."/>
            <person name="Wolfe K.H."/>
        </authorList>
    </citation>
    <scope>NUCLEOTIDE SEQUENCE [LARGE SCALE GENOMIC DNA]</scope>
    <source>
        <strain evidence="8">ATCC 22294 / BCRC 22015 / CBS 2517 / CECT 1963 / NBRC 1671 / NRRL Y-8276</strain>
    </source>
</reference>
<gene>
    <name evidence="7" type="primary">KAFR0A03580</name>
    <name evidence="7" type="ORF">KAFR_0A03580</name>
</gene>
<evidence type="ECO:0000256" key="6">
    <source>
        <dbReference type="SAM" id="Phobius"/>
    </source>
</evidence>
<dbReference type="GO" id="GO:0000030">
    <property type="term" value="F:mannosyltransferase activity"/>
    <property type="evidence" value="ECO:0007669"/>
    <property type="project" value="InterPro"/>
</dbReference>
<evidence type="ECO:0000256" key="5">
    <source>
        <dbReference type="ARBA" id="ARBA00023316"/>
    </source>
</evidence>
<dbReference type="Pfam" id="PF12141">
    <property type="entry name" value="BMT"/>
    <property type="match status" value="2"/>
</dbReference>
<dbReference type="GeneID" id="13886398"/>